<organism evidence="7 8">
    <name type="scientific">Mycoemilia scoparia</name>
    <dbReference type="NCBI Taxonomy" id="417184"/>
    <lineage>
        <taxon>Eukaryota</taxon>
        <taxon>Fungi</taxon>
        <taxon>Fungi incertae sedis</taxon>
        <taxon>Zoopagomycota</taxon>
        <taxon>Kickxellomycotina</taxon>
        <taxon>Kickxellomycetes</taxon>
        <taxon>Kickxellales</taxon>
        <taxon>Kickxellaceae</taxon>
        <taxon>Mycoemilia</taxon>
    </lineage>
</organism>
<evidence type="ECO:0000256" key="1">
    <source>
        <dbReference type="ARBA" id="ARBA00001971"/>
    </source>
</evidence>
<feature type="binding site" description="axial binding residue" evidence="5">
    <location>
        <position position="200"/>
    </location>
    <ligand>
        <name>heme</name>
        <dbReference type="ChEBI" id="CHEBI:30413"/>
    </ligand>
    <ligandPart>
        <name>Fe</name>
        <dbReference type="ChEBI" id="CHEBI:18248"/>
    </ligandPart>
</feature>
<sequence length="297" mass="33531">MNKFTRNLIEQRIQEVKEKGSKPERKDILQTFIDSIDEKTGSKMNIKEIVSENMALIFAGTDTASNTMSWTLFLLMVYPEVYKKVVQEIRSTFPDQGQSIKYNEARTKLSYLEAVIYESMRYIPAVPSGLGRKVPKGNGIGLQGYKIPSGADVYIFIHGIHRNPKYWDKPDKFIPERFMGEGAADRKRNVFTFSTGYRICPGRNLAWAEIFLTLSNLLRDYDFELPEESQFGPNVIDPETGDPQIMPGFLGLTLGPKYIKRDGWAIVKPADLSSYSTTNNGSVSNAVEKASSRADKV</sequence>
<keyword evidence="4 5" id="KW-0408">Iron</keyword>
<evidence type="ECO:0000313" key="8">
    <source>
        <dbReference type="Proteomes" id="UP001150538"/>
    </source>
</evidence>
<dbReference type="GO" id="GO:0016705">
    <property type="term" value="F:oxidoreductase activity, acting on paired donors, with incorporation or reduction of molecular oxygen"/>
    <property type="evidence" value="ECO:0007669"/>
    <property type="project" value="InterPro"/>
</dbReference>
<evidence type="ECO:0000256" key="6">
    <source>
        <dbReference type="RuleBase" id="RU000461"/>
    </source>
</evidence>
<dbReference type="InterPro" id="IPR036396">
    <property type="entry name" value="Cyt_P450_sf"/>
</dbReference>
<evidence type="ECO:0000256" key="5">
    <source>
        <dbReference type="PIRSR" id="PIRSR602401-1"/>
    </source>
</evidence>
<dbReference type="AlphaFoldDB" id="A0A9W7ZQM3"/>
<gene>
    <name evidence="7" type="ORF">H4219_004727</name>
</gene>
<dbReference type="PRINTS" id="PR00385">
    <property type="entry name" value="P450"/>
</dbReference>
<dbReference type="InterPro" id="IPR002401">
    <property type="entry name" value="Cyt_P450_E_grp-I"/>
</dbReference>
<evidence type="ECO:0000313" key="7">
    <source>
        <dbReference type="EMBL" id="KAJ1914566.1"/>
    </source>
</evidence>
<dbReference type="PANTHER" id="PTHR24305">
    <property type="entry name" value="CYTOCHROME P450"/>
    <property type="match status" value="1"/>
</dbReference>
<dbReference type="PROSITE" id="PS00086">
    <property type="entry name" value="CYTOCHROME_P450"/>
    <property type="match status" value="1"/>
</dbReference>
<accession>A0A9W7ZQM3</accession>
<dbReference type="InterPro" id="IPR001128">
    <property type="entry name" value="Cyt_P450"/>
</dbReference>
<dbReference type="GO" id="GO:0004497">
    <property type="term" value="F:monooxygenase activity"/>
    <property type="evidence" value="ECO:0007669"/>
    <property type="project" value="UniProtKB-KW"/>
</dbReference>
<keyword evidence="3 6" id="KW-0560">Oxidoreductase</keyword>
<dbReference type="PRINTS" id="PR00463">
    <property type="entry name" value="EP450I"/>
</dbReference>
<dbReference type="Gene3D" id="1.10.630.10">
    <property type="entry name" value="Cytochrome P450"/>
    <property type="match status" value="1"/>
</dbReference>
<evidence type="ECO:0008006" key="9">
    <source>
        <dbReference type="Google" id="ProtNLM"/>
    </source>
</evidence>
<dbReference type="GO" id="GO:0020037">
    <property type="term" value="F:heme binding"/>
    <property type="evidence" value="ECO:0007669"/>
    <property type="project" value="InterPro"/>
</dbReference>
<dbReference type="InterPro" id="IPR050121">
    <property type="entry name" value="Cytochrome_P450_monoxygenase"/>
</dbReference>
<dbReference type="PANTHER" id="PTHR24305:SF235">
    <property type="entry name" value="CYTOCHROME P450 MONOOXYGENASE APDB-RELATED"/>
    <property type="match status" value="1"/>
</dbReference>
<evidence type="ECO:0000256" key="4">
    <source>
        <dbReference type="ARBA" id="ARBA00023004"/>
    </source>
</evidence>
<evidence type="ECO:0000256" key="2">
    <source>
        <dbReference type="ARBA" id="ARBA00022723"/>
    </source>
</evidence>
<dbReference type="InterPro" id="IPR017972">
    <property type="entry name" value="Cyt_P450_CS"/>
</dbReference>
<dbReference type="EMBL" id="JANBPU010000191">
    <property type="protein sequence ID" value="KAJ1914566.1"/>
    <property type="molecule type" value="Genomic_DNA"/>
</dbReference>
<evidence type="ECO:0000256" key="3">
    <source>
        <dbReference type="ARBA" id="ARBA00023002"/>
    </source>
</evidence>
<comment type="cofactor">
    <cofactor evidence="1 5">
        <name>heme</name>
        <dbReference type="ChEBI" id="CHEBI:30413"/>
    </cofactor>
</comment>
<keyword evidence="2 5" id="KW-0479">Metal-binding</keyword>
<comment type="similarity">
    <text evidence="6">Belongs to the cytochrome P450 family.</text>
</comment>
<comment type="caution">
    <text evidence="7">The sequence shown here is derived from an EMBL/GenBank/DDBJ whole genome shotgun (WGS) entry which is preliminary data.</text>
</comment>
<dbReference type="GO" id="GO:0005506">
    <property type="term" value="F:iron ion binding"/>
    <property type="evidence" value="ECO:0007669"/>
    <property type="project" value="InterPro"/>
</dbReference>
<name>A0A9W7ZQM3_9FUNG</name>
<reference evidence="7" key="1">
    <citation type="submission" date="2022-07" db="EMBL/GenBank/DDBJ databases">
        <title>Phylogenomic reconstructions and comparative analyses of Kickxellomycotina fungi.</title>
        <authorList>
            <person name="Reynolds N.K."/>
            <person name="Stajich J.E."/>
            <person name="Barry K."/>
            <person name="Grigoriev I.V."/>
            <person name="Crous P."/>
            <person name="Smith M.E."/>
        </authorList>
    </citation>
    <scope>NUCLEOTIDE SEQUENCE</scope>
    <source>
        <strain evidence="7">NBRC 100468</strain>
    </source>
</reference>
<keyword evidence="6" id="KW-0503">Monooxygenase</keyword>
<dbReference type="OrthoDB" id="3934656at2759"/>
<dbReference type="GO" id="GO:0044550">
    <property type="term" value="P:secondary metabolite biosynthetic process"/>
    <property type="evidence" value="ECO:0007669"/>
    <property type="project" value="UniProtKB-ARBA"/>
</dbReference>
<dbReference type="Pfam" id="PF00067">
    <property type="entry name" value="p450"/>
    <property type="match status" value="1"/>
</dbReference>
<dbReference type="Proteomes" id="UP001150538">
    <property type="component" value="Unassembled WGS sequence"/>
</dbReference>
<keyword evidence="5 6" id="KW-0349">Heme</keyword>
<keyword evidence="8" id="KW-1185">Reference proteome</keyword>
<proteinExistence type="inferred from homology"/>
<dbReference type="SUPFAM" id="SSF48264">
    <property type="entry name" value="Cytochrome P450"/>
    <property type="match status" value="1"/>
</dbReference>
<protein>
    <recommendedName>
        <fullName evidence="9">Cytochrome P450</fullName>
    </recommendedName>
</protein>